<dbReference type="InterPro" id="IPR025409">
    <property type="entry name" value="DUF4303"/>
</dbReference>
<dbReference type="Pfam" id="PF14136">
    <property type="entry name" value="DUF4303"/>
    <property type="match status" value="1"/>
</dbReference>
<accession>A0ABW5LDK3</accession>
<gene>
    <name evidence="1" type="ORF">ACFSR1_09335</name>
</gene>
<evidence type="ECO:0000313" key="1">
    <source>
        <dbReference type="EMBL" id="MFD2562865.1"/>
    </source>
</evidence>
<protein>
    <submittedName>
        <fullName evidence="1">DUF4303 domain-containing protein</fullName>
    </submittedName>
</protein>
<dbReference type="Proteomes" id="UP001597319">
    <property type="component" value="Unassembled WGS sequence"/>
</dbReference>
<keyword evidence="2" id="KW-1185">Reference proteome</keyword>
<proteinExistence type="predicted"/>
<reference evidence="2" key="1">
    <citation type="journal article" date="2019" name="Int. J. Syst. Evol. Microbiol.">
        <title>The Global Catalogue of Microorganisms (GCM) 10K type strain sequencing project: providing services to taxonomists for standard genome sequencing and annotation.</title>
        <authorList>
            <consortium name="The Broad Institute Genomics Platform"/>
            <consortium name="The Broad Institute Genome Sequencing Center for Infectious Disease"/>
            <person name="Wu L."/>
            <person name="Ma J."/>
        </authorList>
    </citation>
    <scope>NUCLEOTIDE SEQUENCE [LARGE SCALE GENOMIC DNA]</scope>
    <source>
        <strain evidence="2">KCTC 52274</strain>
    </source>
</reference>
<dbReference type="RefSeq" id="WP_378291823.1">
    <property type="nucleotide sequence ID" value="NZ_JBHULE010000019.1"/>
</dbReference>
<evidence type="ECO:0000313" key="2">
    <source>
        <dbReference type="Proteomes" id="UP001597319"/>
    </source>
</evidence>
<name>A0ABW5LDK3_9FLAO</name>
<dbReference type="EMBL" id="JBHULE010000019">
    <property type="protein sequence ID" value="MFD2562865.1"/>
    <property type="molecule type" value="Genomic_DNA"/>
</dbReference>
<sequence>MNFESLKQQIKTATKNAFLENLNKYGKEICGFALVSDDGAMTVVPYTNTSTHLQKMQKEDPLYKEVYEFEPAEWYTSDGANDEVNAICKTLNKEVLRENVNFEAFKKQLFETCVEVLEELQHDNFFKDNLQKAILVLFSISDTDEPEENLIKWSKRTNTMTYGEAYQAYQNKVWE</sequence>
<organism evidence="1 2">
    <name type="scientific">Aquimarina rubra</name>
    <dbReference type="NCBI Taxonomy" id="1920033"/>
    <lineage>
        <taxon>Bacteria</taxon>
        <taxon>Pseudomonadati</taxon>
        <taxon>Bacteroidota</taxon>
        <taxon>Flavobacteriia</taxon>
        <taxon>Flavobacteriales</taxon>
        <taxon>Flavobacteriaceae</taxon>
        <taxon>Aquimarina</taxon>
    </lineage>
</organism>
<comment type="caution">
    <text evidence="1">The sequence shown here is derived from an EMBL/GenBank/DDBJ whole genome shotgun (WGS) entry which is preliminary data.</text>
</comment>